<dbReference type="EMBL" id="CP017556">
    <property type="protein sequence ID" value="AOW03821.1"/>
    <property type="molecule type" value="Genomic_DNA"/>
</dbReference>
<accession>A0A1D8NDY9</accession>
<evidence type="ECO:0000313" key="2">
    <source>
        <dbReference type="Proteomes" id="UP000182444"/>
    </source>
</evidence>
<dbReference type="RefSeq" id="XP_068138760.1">
    <property type="nucleotide sequence ID" value="XM_068282659.1"/>
</dbReference>
<protein>
    <submittedName>
        <fullName evidence="1">Uncharacterized protein</fullName>
    </submittedName>
</protein>
<dbReference type="GeneID" id="94583273"/>
<name>A0A1D8NDY9_YARLL</name>
<dbReference type="Proteomes" id="UP000182444">
    <property type="component" value="Chromosome 1D"/>
</dbReference>
<dbReference type="AlphaFoldDB" id="A0A1D8NDY9"/>
<organism evidence="1 2">
    <name type="scientific">Yarrowia lipolytica</name>
    <name type="common">Candida lipolytica</name>
    <dbReference type="NCBI Taxonomy" id="4952"/>
    <lineage>
        <taxon>Eukaryota</taxon>
        <taxon>Fungi</taxon>
        <taxon>Dikarya</taxon>
        <taxon>Ascomycota</taxon>
        <taxon>Saccharomycotina</taxon>
        <taxon>Dipodascomycetes</taxon>
        <taxon>Dipodascales</taxon>
        <taxon>Dipodascales incertae sedis</taxon>
        <taxon>Yarrowia</taxon>
    </lineage>
</organism>
<evidence type="ECO:0000313" key="1">
    <source>
        <dbReference type="EMBL" id="AOW03821.1"/>
    </source>
</evidence>
<proteinExistence type="predicted"/>
<dbReference type="VEuPathDB" id="FungiDB:YALI1_D11756g"/>
<reference evidence="1 2" key="1">
    <citation type="journal article" date="2016" name="PLoS ONE">
        <title>Sequence Assembly of Yarrowia lipolytica Strain W29/CLIB89 Shows Transposable Element Diversity.</title>
        <authorList>
            <person name="Magnan C."/>
            <person name="Yu J."/>
            <person name="Chang I."/>
            <person name="Jahn E."/>
            <person name="Kanomata Y."/>
            <person name="Wu J."/>
            <person name="Zeller M."/>
            <person name="Oakes M."/>
            <person name="Baldi P."/>
            <person name="Sandmeyer S."/>
        </authorList>
    </citation>
    <scope>NUCLEOTIDE SEQUENCE [LARGE SCALE GENOMIC DNA]</scope>
    <source>
        <strain evidence="2">CLIB89(W29)</strain>
    </source>
</reference>
<sequence>MMTVEYLQIGGGVQQHVPVAICNEPEESCAVRIPQSRPSDQADSCPPRRPARLSVQPCNSFRGEHHLDYLFNYSTWLVWQYIQLYVLYMKASIPVPL</sequence>
<gene>
    <name evidence="1" type="ORF">YALI1_D11756g</name>
</gene>